<sequence length="140" mass="16812">MWEKALHIIFMTSWFAGLFYLPRLFVYHAMSDDKGSHENFKIMERKLYYFVTPWMVLTIAMGGWMLWDYAWAAYADYWWLHAKLFLCLLLVIYHFICGHYVKVFAADKNSHSHKFYRWFNEVPVLMLVAIVILVVVKPGM</sequence>
<dbReference type="GO" id="GO:0016491">
    <property type="term" value="F:oxidoreductase activity"/>
    <property type="evidence" value="ECO:0007669"/>
    <property type="project" value="UniProtKB-KW"/>
</dbReference>
<dbReference type="InterPro" id="IPR005265">
    <property type="entry name" value="HemJ-like"/>
</dbReference>
<organism evidence="13">
    <name type="scientific">hydrothermal vent metagenome</name>
    <dbReference type="NCBI Taxonomy" id="652676"/>
    <lineage>
        <taxon>unclassified sequences</taxon>
        <taxon>metagenomes</taxon>
        <taxon>ecological metagenomes</taxon>
    </lineage>
</organism>
<gene>
    <name evidence="13" type="ORF">MNBD_GAMMA18-860</name>
</gene>
<keyword evidence="4" id="KW-0349">Heme</keyword>
<evidence type="ECO:0000256" key="4">
    <source>
        <dbReference type="ARBA" id="ARBA00022617"/>
    </source>
</evidence>
<keyword evidence="8 13" id="KW-0560">Oxidoreductase</keyword>
<protein>
    <submittedName>
        <fullName evidence="13">Protoporphyrinogen IX oxidase, novel form, HemJ</fullName>
        <ecNumber evidence="13">1.3.-.-</ecNumber>
    </submittedName>
</protein>
<name>A0A3B1ABF8_9ZZZZ</name>
<feature type="transmembrane region" description="Helical" evidence="12">
    <location>
        <begin position="47"/>
        <end position="66"/>
    </location>
</feature>
<evidence type="ECO:0000256" key="2">
    <source>
        <dbReference type="ARBA" id="ARBA00004651"/>
    </source>
</evidence>
<dbReference type="EC" id="1.3.-.-" evidence="13"/>
<evidence type="ECO:0000256" key="10">
    <source>
        <dbReference type="ARBA" id="ARBA00023136"/>
    </source>
</evidence>
<keyword evidence="9" id="KW-0408">Iron</keyword>
<accession>A0A3B1ABF8</accession>
<evidence type="ECO:0000313" key="13">
    <source>
        <dbReference type="EMBL" id="VAW90146.1"/>
    </source>
</evidence>
<evidence type="ECO:0000256" key="9">
    <source>
        <dbReference type="ARBA" id="ARBA00023004"/>
    </source>
</evidence>
<keyword evidence="3" id="KW-1003">Cell membrane</keyword>
<dbReference type="PIRSF" id="PIRSF004638">
    <property type="entry name" value="UCP004638"/>
    <property type="match status" value="1"/>
</dbReference>
<evidence type="ECO:0000256" key="7">
    <source>
        <dbReference type="ARBA" id="ARBA00022989"/>
    </source>
</evidence>
<keyword evidence="6" id="KW-0479">Metal-binding</keyword>
<keyword evidence="10 12" id="KW-0472">Membrane</keyword>
<evidence type="ECO:0000256" key="3">
    <source>
        <dbReference type="ARBA" id="ARBA00022475"/>
    </source>
</evidence>
<keyword evidence="7 12" id="KW-1133">Transmembrane helix</keyword>
<dbReference type="EMBL" id="UOFP01000309">
    <property type="protein sequence ID" value="VAW90146.1"/>
    <property type="molecule type" value="Genomic_DNA"/>
</dbReference>
<evidence type="ECO:0000256" key="12">
    <source>
        <dbReference type="SAM" id="Phobius"/>
    </source>
</evidence>
<reference evidence="13" key="1">
    <citation type="submission" date="2018-06" db="EMBL/GenBank/DDBJ databases">
        <authorList>
            <person name="Zhirakovskaya E."/>
        </authorList>
    </citation>
    <scope>NUCLEOTIDE SEQUENCE</scope>
</reference>
<comment type="subcellular location">
    <subcellularLocation>
        <location evidence="2">Cell membrane</location>
        <topology evidence="2">Multi-pass membrane protein</topology>
    </subcellularLocation>
</comment>
<keyword evidence="5 12" id="KW-0812">Transmembrane</keyword>
<dbReference type="AlphaFoldDB" id="A0A3B1ABF8"/>
<feature type="transmembrane region" description="Helical" evidence="12">
    <location>
        <begin position="78"/>
        <end position="97"/>
    </location>
</feature>
<comment type="cofactor">
    <cofactor evidence="1">
        <name>heme b</name>
        <dbReference type="ChEBI" id="CHEBI:60344"/>
    </cofactor>
</comment>
<comment type="pathway">
    <text evidence="11">Porphyrin-containing compound metabolism.</text>
</comment>
<dbReference type="PANTHER" id="PTHR40255:SF1">
    <property type="entry name" value="PROTOPORPHYRINOGEN IX OXIDASE"/>
    <property type="match status" value="1"/>
</dbReference>
<evidence type="ECO:0000256" key="6">
    <source>
        <dbReference type="ARBA" id="ARBA00022723"/>
    </source>
</evidence>
<dbReference type="NCBIfam" id="TIGR00701">
    <property type="entry name" value="protoporphyrinogen oxidase HemJ"/>
    <property type="match status" value="1"/>
</dbReference>
<dbReference type="GO" id="GO:0005886">
    <property type="term" value="C:plasma membrane"/>
    <property type="evidence" value="ECO:0007669"/>
    <property type="project" value="UniProtKB-SubCell"/>
</dbReference>
<dbReference type="GO" id="GO:0046872">
    <property type="term" value="F:metal ion binding"/>
    <property type="evidence" value="ECO:0007669"/>
    <property type="project" value="UniProtKB-KW"/>
</dbReference>
<evidence type="ECO:0000256" key="8">
    <source>
        <dbReference type="ARBA" id="ARBA00023002"/>
    </source>
</evidence>
<evidence type="ECO:0000256" key="11">
    <source>
        <dbReference type="ARBA" id="ARBA00023444"/>
    </source>
</evidence>
<feature type="transmembrane region" description="Helical" evidence="12">
    <location>
        <begin position="6"/>
        <end position="26"/>
    </location>
</feature>
<dbReference type="HAMAP" id="MF_02239">
    <property type="entry name" value="HemJ"/>
    <property type="match status" value="1"/>
</dbReference>
<feature type="transmembrane region" description="Helical" evidence="12">
    <location>
        <begin position="118"/>
        <end position="136"/>
    </location>
</feature>
<evidence type="ECO:0000256" key="5">
    <source>
        <dbReference type="ARBA" id="ARBA00022692"/>
    </source>
</evidence>
<proteinExistence type="inferred from homology"/>
<dbReference type="Pfam" id="PF03653">
    <property type="entry name" value="UPF0093"/>
    <property type="match status" value="1"/>
</dbReference>
<evidence type="ECO:0000256" key="1">
    <source>
        <dbReference type="ARBA" id="ARBA00001970"/>
    </source>
</evidence>
<dbReference type="PANTHER" id="PTHR40255">
    <property type="entry name" value="UPF0093 MEMBRANE PROTEIN SLR1790"/>
    <property type="match status" value="1"/>
</dbReference>